<evidence type="ECO:0000256" key="1">
    <source>
        <dbReference type="SAM" id="MobiDB-lite"/>
    </source>
</evidence>
<evidence type="ECO:0000313" key="2">
    <source>
        <dbReference type="EMBL" id="CEK10774.1"/>
    </source>
</evidence>
<dbReference type="RefSeq" id="WP_045106082.1">
    <property type="nucleotide sequence ID" value="NZ_LN681225.1"/>
</dbReference>
<dbReference type="PATRIC" id="fig|449.7.peg.3350"/>
<dbReference type="KEGG" id="lha:LHA_1735"/>
<dbReference type="HOGENOM" id="CLU_474715_0_0_6"/>
<dbReference type="OrthoDB" id="5654278at2"/>
<reference evidence="3" key="1">
    <citation type="submission" date="2014-09" db="EMBL/GenBank/DDBJ databases">
        <authorList>
            <person name="Gomez-Valero L."/>
        </authorList>
    </citation>
    <scope>NUCLEOTIDE SEQUENCE [LARGE SCALE GENOMIC DNA]</scope>
    <source>
        <strain evidence="3">ATCC35250</strain>
    </source>
</reference>
<proteinExistence type="predicted"/>
<name>A0A0A8UVI1_LEGHA</name>
<dbReference type="Proteomes" id="UP000032803">
    <property type="component" value="Chromosome I"/>
</dbReference>
<accession>A0A0A8UVI1</accession>
<organism evidence="2 3">
    <name type="scientific">Legionella hackeliae</name>
    <dbReference type="NCBI Taxonomy" id="449"/>
    <lineage>
        <taxon>Bacteria</taxon>
        <taxon>Pseudomonadati</taxon>
        <taxon>Pseudomonadota</taxon>
        <taxon>Gammaproteobacteria</taxon>
        <taxon>Legionellales</taxon>
        <taxon>Legionellaceae</taxon>
        <taxon>Legionella</taxon>
    </lineage>
</organism>
<evidence type="ECO:0000313" key="3">
    <source>
        <dbReference type="Proteomes" id="UP000032803"/>
    </source>
</evidence>
<dbReference type="AlphaFoldDB" id="A0A0A8UVI1"/>
<dbReference type="STRING" id="449.LHA_1735"/>
<dbReference type="EMBL" id="LN681225">
    <property type="protein sequence ID" value="CEK10774.1"/>
    <property type="molecule type" value="Genomic_DNA"/>
</dbReference>
<protein>
    <submittedName>
        <fullName evidence="2">Uncharacterized protein</fullName>
    </submittedName>
</protein>
<keyword evidence="3" id="KW-1185">Reference proteome</keyword>
<sequence length="574" mass="65052">MLKSNIQFFPATMQLSTVRTAKSSLEHIQKTIEAQIEYNKFLKERLSKTNTSQHEVFEIIISMFLDLSQVPTSLIKPVPDEDLKRRKQDVIQHIDSDIADFKRLKKLAKDCNNLDNLYLTIHFTLQQWYLGIAQTNSKSVEELLSNLYEGKELKKKVKETMRILNTKSAKSPLMTETIIMSEMLKVLKPEINPLVLRFIDDTEFKSMGNLTRFTPTNEALRGIHPKIEKFLREVTAEKEYLLLAREYLSTTNSIKTLQVSIDLKTSYLALFETMKIRYRLEERMLSMMQEARQKKNTIIAASLELKPTVKSPEEGLPKKTVQAQLESTQEKIHQSLESSPSLTPKVISLVGHPSSDSEVTSDIISEQLKSQIPSSEISSTIPLSSDLEATSPCSDKKQDVSISNDNTKEEDITDDYSSVTDFSIFARKDTTKPQIPVVKTKRNVLNLGKNDVDTYLKVFELIPYDSINLRALVNLTQAFGGTLTTTGANRCRIEIKNIYAHLLIPEETLAKACEKATVTMHGGGHRSKKSQNNDRENAPDYLIEQFKAAFVRAGYTPVNLGLNEEATMNGKLEF</sequence>
<feature type="region of interest" description="Disordered" evidence="1">
    <location>
        <begin position="385"/>
        <end position="410"/>
    </location>
</feature>
<gene>
    <name evidence="2" type="ORF">LHA_1735</name>
</gene>